<dbReference type="EMBL" id="VIBQ01000107">
    <property type="protein sequence ID" value="KAB8801896.1"/>
    <property type="molecule type" value="Genomic_DNA"/>
</dbReference>
<dbReference type="AlphaFoldDB" id="A0A5N6L583"/>
<reference evidence="1 2" key="1">
    <citation type="submission" date="2019-06" db="EMBL/GenBank/DDBJ databases">
        <title>A chromosomal-level reference genome of Carpinus fangiana (Coryloideae, Betulaceae).</title>
        <authorList>
            <person name="Yang X."/>
            <person name="Wang Z."/>
            <person name="Zhang L."/>
            <person name="Hao G."/>
            <person name="Liu J."/>
            <person name="Yang Y."/>
        </authorList>
    </citation>
    <scope>NUCLEOTIDE SEQUENCE [LARGE SCALE GENOMIC DNA]</scope>
    <source>
        <strain evidence="1">Cfa_2016G</strain>
        <tissue evidence="1">Leaf</tissue>
    </source>
</reference>
<protein>
    <submittedName>
        <fullName evidence="1">Uncharacterized protein</fullName>
    </submittedName>
</protein>
<gene>
    <name evidence="1" type="ORF">FH972_026717</name>
</gene>
<evidence type="ECO:0000313" key="2">
    <source>
        <dbReference type="Proteomes" id="UP000327013"/>
    </source>
</evidence>
<proteinExistence type="predicted"/>
<accession>A0A5N6L583</accession>
<dbReference type="OrthoDB" id="4436466at2759"/>
<comment type="caution">
    <text evidence="1">The sequence shown here is derived from an EMBL/GenBank/DDBJ whole genome shotgun (WGS) entry which is preliminary data.</text>
</comment>
<sequence>MGVLRRLVRLTVYGGVAGTGAWMFTTRKSRFVPVEAADPIFRSASYLTNNPNRNPATQDCCVRKVPLDRIRPSLLEREGKLAEAFSAGVWSGSGYAVQRAYMERQYRKPETEYQLWDHRDLAASTYDVGTEITDHFQVVDKTKDHITVRGGDTPRTRGVRDSDGLFEMSAKINREEGVAEFGLKSVFYQGLGATKDEPMPAPIAFLHRLYSKLLMETSVRSLTI</sequence>
<keyword evidence="2" id="KW-1185">Reference proteome</keyword>
<organism evidence="1 2">
    <name type="scientific">Carpinus fangiana</name>
    <dbReference type="NCBI Taxonomy" id="176857"/>
    <lineage>
        <taxon>Eukaryota</taxon>
        <taxon>Viridiplantae</taxon>
        <taxon>Streptophyta</taxon>
        <taxon>Embryophyta</taxon>
        <taxon>Tracheophyta</taxon>
        <taxon>Spermatophyta</taxon>
        <taxon>Magnoliopsida</taxon>
        <taxon>eudicotyledons</taxon>
        <taxon>Gunneridae</taxon>
        <taxon>Pentapetalae</taxon>
        <taxon>rosids</taxon>
        <taxon>fabids</taxon>
        <taxon>Fagales</taxon>
        <taxon>Betulaceae</taxon>
        <taxon>Carpinus</taxon>
    </lineage>
</organism>
<name>A0A5N6L583_9ROSI</name>
<evidence type="ECO:0000313" key="1">
    <source>
        <dbReference type="EMBL" id="KAB8801896.1"/>
    </source>
</evidence>
<dbReference type="Proteomes" id="UP000327013">
    <property type="component" value="Unassembled WGS sequence"/>
</dbReference>